<dbReference type="InterPro" id="IPR001375">
    <property type="entry name" value="Peptidase_S9_cat"/>
</dbReference>
<dbReference type="SUPFAM" id="SSF53474">
    <property type="entry name" value="alpha/beta-Hydrolases"/>
    <property type="match status" value="1"/>
</dbReference>
<accession>A0ABZ0IRU8</accession>
<dbReference type="Proteomes" id="UP001302349">
    <property type="component" value="Chromosome"/>
</dbReference>
<dbReference type="Gene3D" id="3.40.50.1820">
    <property type="entry name" value="alpha/beta hydrolase"/>
    <property type="match status" value="1"/>
</dbReference>
<dbReference type="PANTHER" id="PTHR11731:SF193">
    <property type="entry name" value="DIPEPTIDYL PEPTIDASE 9"/>
    <property type="match status" value="1"/>
</dbReference>
<gene>
    <name evidence="3" type="ORF">RT717_00680</name>
</gene>
<dbReference type="PANTHER" id="PTHR11731">
    <property type="entry name" value="PROTEASE FAMILY S9B,C DIPEPTIDYL-PEPTIDASE IV-RELATED"/>
    <property type="match status" value="1"/>
</dbReference>
<dbReference type="InterPro" id="IPR029058">
    <property type="entry name" value="AB_hydrolase_fold"/>
</dbReference>
<evidence type="ECO:0000313" key="3">
    <source>
        <dbReference type="EMBL" id="WOK07134.1"/>
    </source>
</evidence>
<protein>
    <submittedName>
        <fullName evidence="3">Prolyl oligopeptidase family serine peptidase</fullName>
    </submittedName>
</protein>
<keyword evidence="1" id="KW-0732">Signal</keyword>
<feature type="signal peptide" evidence="1">
    <location>
        <begin position="1"/>
        <end position="23"/>
    </location>
</feature>
<dbReference type="SUPFAM" id="SSF69304">
    <property type="entry name" value="Tricorn protease N-terminal domain"/>
    <property type="match status" value="1"/>
</dbReference>
<dbReference type="EMBL" id="CP136051">
    <property type="protein sequence ID" value="WOK07134.1"/>
    <property type="molecule type" value="Genomic_DNA"/>
</dbReference>
<keyword evidence="4" id="KW-1185">Reference proteome</keyword>
<sequence>MMYRSFKICLCLAVAFGTSDLLAQKRALTHEDVAGWKKIKTEDLSPDGKWAEYIFGPDEGDNTLVIKNLSAKADFIIPRGSRPKFTFDSKHLIALVEPQLDSLRALKRLKKKKDELPKDSLAIYKLSDGSLEKIAEVKSFKLPEKNGEWLAYLSVAKPDKKDSTSKKAKKVSDDNGYTLHVLKLADGTHQTYPFVTSYEFSENGSRLAFQSTGDDKGFSPGIYTVSKNDLAMKPVFRSKGKYDGLRLSNDGSRLAFLFDSDTLKKPFQTYGLFQWTPGQDSGRVIVKADDPFLMKEWQMAPQDLKFSDDNKRLFFGTQPKPLVGDTTLLDEEKAKVDVWHYKDDYLQPRQKVLSDDQLKRGYLAVYHFDTKKPVQLGNLQLQEVKITKEGVGNFALGGYESAEYRVVSQWEGSPINQDIYIININTGAAKLAKKKARLMENISPAGKFGYWYDVADSAWYSLEMTSGTIRKLTDNSKVLFSDEENDSPNFPSPYGIAGWLENDSHILVYDRFDIWKIDPLNPATKERITRNGRETSVTYRYVKTDPEETSIKANAEIILKGFQNEKKQHGFFALKLKGSAAPSQLIMEDAQLQFEKKALNADTWLFTRETYREFPNLQLTNNKFSNVEQISDVNPQQQNFLWGTEELFNWVSLDGIPLEGMLFKPDNFDPKKKYPMMVYFYEQNADNFHNHITPEFGRSIINFTFYTSRGYVVFVPDIVYKIGYPGESAINCVMPGVTSLISQGFVDKDRIGVQGHSWGGYQIAYMVTKTQLFKAAEAGAPVPNMTSAYGGIRWQTGLSRMFQYEHTQSRIGGSLWEYPLRFLENSPLFWLDKVNTPLLIMHNDADGHVPWYQGIELFSALKRLGKPTWMISYNDQPHWPLRYPNRKDWTTRMQQYFDYYLMDAPAPLWMTEGVPAVEKGINYGLELSEDHK</sequence>
<dbReference type="InterPro" id="IPR011042">
    <property type="entry name" value="6-blade_b-propeller_TolB-like"/>
</dbReference>
<dbReference type="Gene3D" id="2.120.10.30">
    <property type="entry name" value="TolB, C-terminal domain"/>
    <property type="match status" value="1"/>
</dbReference>
<dbReference type="RefSeq" id="WP_317489821.1">
    <property type="nucleotide sequence ID" value="NZ_CP136051.1"/>
</dbReference>
<evidence type="ECO:0000313" key="4">
    <source>
        <dbReference type="Proteomes" id="UP001302349"/>
    </source>
</evidence>
<dbReference type="InterPro" id="IPR050278">
    <property type="entry name" value="Serine_Prot_S9B/DPPIV"/>
</dbReference>
<organism evidence="3 4">
    <name type="scientific">Imperialibacter roseus</name>
    <dbReference type="NCBI Taxonomy" id="1324217"/>
    <lineage>
        <taxon>Bacteria</taxon>
        <taxon>Pseudomonadati</taxon>
        <taxon>Bacteroidota</taxon>
        <taxon>Cytophagia</taxon>
        <taxon>Cytophagales</taxon>
        <taxon>Flammeovirgaceae</taxon>
        <taxon>Imperialibacter</taxon>
    </lineage>
</organism>
<feature type="domain" description="Peptidase S9 prolyl oligopeptidase catalytic" evidence="2">
    <location>
        <begin position="733"/>
        <end position="901"/>
    </location>
</feature>
<evidence type="ECO:0000256" key="1">
    <source>
        <dbReference type="SAM" id="SignalP"/>
    </source>
</evidence>
<proteinExistence type="predicted"/>
<feature type="chain" id="PRO_5047510541" evidence="1">
    <location>
        <begin position="24"/>
        <end position="932"/>
    </location>
</feature>
<dbReference type="Pfam" id="PF00326">
    <property type="entry name" value="Peptidase_S9"/>
    <property type="match status" value="1"/>
</dbReference>
<evidence type="ECO:0000259" key="2">
    <source>
        <dbReference type="Pfam" id="PF00326"/>
    </source>
</evidence>
<name>A0ABZ0IRU8_9BACT</name>
<reference evidence="3 4" key="1">
    <citation type="journal article" date="2023" name="Microbiol. Resour. Announc.">
        <title>Complete Genome Sequence of Imperialibacter roseus strain P4T.</title>
        <authorList>
            <person name="Tizabi D.R."/>
            <person name="Bachvaroff T."/>
            <person name="Hill R.T."/>
        </authorList>
    </citation>
    <scope>NUCLEOTIDE SEQUENCE [LARGE SCALE GENOMIC DNA]</scope>
    <source>
        <strain evidence="3 4">P4T</strain>
    </source>
</reference>